<evidence type="ECO:0000313" key="14">
    <source>
        <dbReference type="Proteomes" id="UP000236649"/>
    </source>
</evidence>
<keyword evidence="3" id="KW-0633">Potassium transport</keyword>
<dbReference type="EMBL" id="CP026107">
    <property type="protein sequence ID" value="AUT73328.1"/>
    <property type="molecule type" value="Genomic_DNA"/>
</dbReference>
<evidence type="ECO:0000256" key="1">
    <source>
        <dbReference type="ARBA" id="ARBA00022448"/>
    </source>
</evidence>
<evidence type="ECO:0000256" key="9">
    <source>
        <dbReference type="ARBA" id="ARBA00023065"/>
    </source>
</evidence>
<dbReference type="InterPro" id="IPR003820">
    <property type="entry name" value="KdpC"/>
</dbReference>
<dbReference type="KEGG" id="phs:C2L64_33625"/>
<keyword evidence="5" id="KW-0547">Nucleotide-binding</keyword>
<evidence type="ECO:0000256" key="3">
    <source>
        <dbReference type="ARBA" id="ARBA00022538"/>
    </source>
</evidence>
<dbReference type="GO" id="GO:0016020">
    <property type="term" value="C:membrane"/>
    <property type="evidence" value="ECO:0007669"/>
    <property type="project" value="InterPro"/>
</dbReference>
<dbReference type="GeneID" id="55533253"/>
<dbReference type="GO" id="GO:0005524">
    <property type="term" value="F:ATP binding"/>
    <property type="evidence" value="ECO:0007669"/>
    <property type="project" value="UniProtKB-KW"/>
</dbReference>
<keyword evidence="10" id="KW-0472">Membrane</keyword>
<keyword evidence="1" id="KW-0813">Transport</keyword>
<evidence type="ECO:0000256" key="6">
    <source>
        <dbReference type="ARBA" id="ARBA00022840"/>
    </source>
</evidence>
<evidence type="ECO:0000256" key="8">
    <source>
        <dbReference type="ARBA" id="ARBA00022989"/>
    </source>
</evidence>
<dbReference type="Proteomes" id="UP000004980">
    <property type="component" value="Unassembled WGS sequence"/>
</dbReference>
<dbReference type="PANTHER" id="PTHR30042:SF2">
    <property type="entry name" value="POTASSIUM-TRANSPORTING ATPASE KDPC SUBUNIT"/>
    <property type="match status" value="1"/>
</dbReference>
<reference evidence="11 14" key="2">
    <citation type="submission" date="2018-01" db="EMBL/GenBank/DDBJ databases">
        <title>Species boundaries and ecological features among Paraburkholderia terrae DSMZ17804T, P. hospita DSMZ17164T and P. caribensis DSMZ13236T.</title>
        <authorList>
            <person name="Pratama A.A."/>
        </authorList>
    </citation>
    <scope>NUCLEOTIDE SEQUENCE [LARGE SCALE GENOMIC DNA]</scope>
    <source>
        <strain evidence="11 14">DSM 17164</strain>
    </source>
</reference>
<dbReference type="EMBL" id="AKAU01000108">
    <property type="protein sequence ID" value="EIM98797.1"/>
    <property type="molecule type" value="Genomic_DNA"/>
</dbReference>
<proteinExistence type="predicted"/>
<gene>
    <name evidence="11" type="ORF">C2L64_33625</name>
    <name evidence="12" type="ORF">WQE_20516</name>
</gene>
<evidence type="ECO:0000256" key="4">
    <source>
        <dbReference type="ARBA" id="ARBA00022692"/>
    </source>
</evidence>
<keyword evidence="6" id="KW-0067">ATP-binding</keyword>
<evidence type="ECO:0000256" key="5">
    <source>
        <dbReference type="ARBA" id="ARBA00022741"/>
    </source>
</evidence>
<dbReference type="PANTHER" id="PTHR30042">
    <property type="entry name" value="POTASSIUM-TRANSPORTING ATPASE C CHAIN"/>
    <property type="match status" value="1"/>
</dbReference>
<dbReference type="GO" id="GO:0008556">
    <property type="term" value="F:P-type potassium transmembrane transporter activity"/>
    <property type="evidence" value="ECO:0007669"/>
    <property type="project" value="InterPro"/>
</dbReference>
<dbReference type="Pfam" id="PF02669">
    <property type="entry name" value="KdpC"/>
    <property type="match status" value="1"/>
</dbReference>
<keyword evidence="9" id="KW-0406">Ion transport</keyword>
<keyword evidence="8" id="KW-1133">Transmembrane helix</keyword>
<name>A0AAN1MN70_9BURK</name>
<keyword evidence="13" id="KW-1185">Reference proteome</keyword>
<protein>
    <submittedName>
        <fullName evidence="12">K+ transporting ATPase, KdpC subunit</fullName>
    </submittedName>
    <submittedName>
        <fullName evidence="11">Potassium-transporting ATPase subunit C</fullName>
    </submittedName>
</protein>
<sequence>MFFDMWRQDQPDVAVQDVPGDFVTTSGSGLDPHFTPANAMYQLDRVAAAWAKDTKRDPGAVRAEIGALLRDNAHAPFGGLAGAPFVNVLEVNLDLRRRYGPPA</sequence>
<evidence type="ECO:0000313" key="12">
    <source>
        <dbReference type="EMBL" id="EIM98797.1"/>
    </source>
</evidence>
<keyword evidence="7" id="KW-0630">Potassium</keyword>
<dbReference type="RefSeq" id="WP_007584217.1">
    <property type="nucleotide sequence ID" value="NZ_AKAU01000108.1"/>
</dbReference>
<keyword evidence="2" id="KW-1003">Cell membrane</keyword>
<organism evidence="11 14">
    <name type="scientific">Paraburkholderia hospita</name>
    <dbReference type="NCBI Taxonomy" id="169430"/>
    <lineage>
        <taxon>Bacteria</taxon>
        <taxon>Pseudomonadati</taxon>
        <taxon>Pseudomonadota</taxon>
        <taxon>Betaproteobacteria</taxon>
        <taxon>Burkholderiales</taxon>
        <taxon>Burkholderiaceae</taxon>
        <taxon>Paraburkholderia</taxon>
    </lineage>
</organism>
<evidence type="ECO:0000256" key="7">
    <source>
        <dbReference type="ARBA" id="ARBA00022958"/>
    </source>
</evidence>
<dbReference type="AlphaFoldDB" id="A0AAN1MN70"/>
<keyword evidence="4" id="KW-0812">Transmembrane</keyword>
<evidence type="ECO:0000256" key="2">
    <source>
        <dbReference type="ARBA" id="ARBA00022475"/>
    </source>
</evidence>
<dbReference type="Proteomes" id="UP000236649">
    <property type="component" value="Chromosome 3"/>
</dbReference>
<evidence type="ECO:0000256" key="10">
    <source>
        <dbReference type="ARBA" id="ARBA00023136"/>
    </source>
</evidence>
<evidence type="ECO:0000313" key="11">
    <source>
        <dbReference type="EMBL" id="AUT73328.1"/>
    </source>
</evidence>
<reference evidence="12 13" key="1">
    <citation type="journal article" date="2012" name="J. Bacteriol.">
        <title>Draft Genome Sequence of the Soil Bacterium Burkholderia terrae Strain BS001, Which Interacts with Fungal Surface Structures.</title>
        <authorList>
            <person name="Nazir R."/>
            <person name="Hansen M.A."/>
            <person name="Sorensen S."/>
            <person name="van Elsas J.D."/>
        </authorList>
    </citation>
    <scope>NUCLEOTIDE SEQUENCE [LARGE SCALE GENOMIC DNA]</scope>
    <source>
        <strain evidence="12 13">BS001</strain>
    </source>
</reference>
<evidence type="ECO:0000313" key="13">
    <source>
        <dbReference type="Proteomes" id="UP000004980"/>
    </source>
</evidence>
<accession>A0AAN1MN70</accession>